<dbReference type="GO" id="GO:0009245">
    <property type="term" value="P:lipid A biosynthetic process"/>
    <property type="evidence" value="ECO:0007669"/>
    <property type="project" value="TreeGrafter"/>
</dbReference>
<dbReference type="Proteomes" id="UP000635983">
    <property type="component" value="Unassembled WGS sequence"/>
</dbReference>
<feature type="transmembrane region" description="Helical" evidence="3">
    <location>
        <begin position="36"/>
        <end position="58"/>
    </location>
</feature>
<protein>
    <recommendedName>
        <fullName evidence="4">Calcineurin-like phosphoesterase domain-containing protein</fullName>
    </recommendedName>
</protein>
<proteinExistence type="predicted"/>
<accession>A0A917PW50</accession>
<dbReference type="GO" id="GO:0008758">
    <property type="term" value="F:UDP-2,3-diacylglucosamine hydrolase activity"/>
    <property type="evidence" value="ECO:0007669"/>
    <property type="project" value="TreeGrafter"/>
</dbReference>
<feature type="transmembrane region" description="Helical" evidence="3">
    <location>
        <begin position="6"/>
        <end position="24"/>
    </location>
</feature>
<evidence type="ECO:0000256" key="3">
    <source>
        <dbReference type="SAM" id="Phobius"/>
    </source>
</evidence>
<dbReference type="GO" id="GO:0016020">
    <property type="term" value="C:membrane"/>
    <property type="evidence" value="ECO:0007669"/>
    <property type="project" value="GOC"/>
</dbReference>
<keyword evidence="1" id="KW-0479">Metal-binding</keyword>
<dbReference type="InterPro" id="IPR051158">
    <property type="entry name" value="Metallophosphoesterase_sf"/>
</dbReference>
<dbReference type="GO" id="GO:0046872">
    <property type="term" value="F:metal ion binding"/>
    <property type="evidence" value="ECO:0007669"/>
    <property type="project" value="UniProtKB-KW"/>
</dbReference>
<keyword evidence="3" id="KW-0812">Transmembrane</keyword>
<reference evidence="5" key="2">
    <citation type="submission" date="2020-09" db="EMBL/GenBank/DDBJ databases">
        <authorList>
            <person name="Sun Q."/>
            <person name="Ohkuma M."/>
        </authorList>
    </citation>
    <scope>NUCLEOTIDE SEQUENCE</scope>
    <source>
        <strain evidence="5">JCM 30078</strain>
    </source>
</reference>
<evidence type="ECO:0000256" key="2">
    <source>
        <dbReference type="ARBA" id="ARBA00022801"/>
    </source>
</evidence>
<gene>
    <name evidence="5" type="ORF">GCM10009304_21010</name>
</gene>
<dbReference type="Gene3D" id="3.60.21.10">
    <property type="match status" value="1"/>
</dbReference>
<dbReference type="InterPro" id="IPR004843">
    <property type="entry name" value="Calcineurin-like_PHP"/>
</dbReference>
<feature type="domain" description="Calcineurin-like phosphoesterase" evidence="4">
    <location>
        <begin position="153"/>
        <end position="224"/>
    </location>
</feature>
<dbReference type="InterPro" id="IPR029052">
    <property type="entry name" value="Metallo-depent_PP-like"/>
</dbReference>
<name>A0A917PW50_9PSED</name>
<dbReference type="AlphaFoldDB" id="A0A917PW50"/>
<keyword evidence="2" id="KW-0378">Hydrolase</keyword>
<evidence type="ECO:0000313" key="5">
    <source>
        <dbReference type="EMBL" id="GGJ94734.1"/>
    </source>
</evidence>
<reference evidence="5" key="1">
    <citation type="journal article" date="2014" name="Int. J. Syst. Evol. Microbiol.">
        <title>Complete genome sequence of Corynebacterium casei LMG S-19264T (=DSM 44701T), isolated from a smear-ripened cheese.</title>
        <authorList>
            <consortium name="US DOE Joint Genome Institute (JGI-PGF)"/>
            <person name="Walter F."/>
            <person name="Albersmeier A."/>
            <person name="Kalinowski J."/>
            <person name="Ruckert C."/>
        </authorList>
    </citation>
    <scope>NUCLEOTIDE SEQUENCE</scope>
    <source>
        <strain evidence="5">JCM 30078</strain>
    </source>
</reference>
<evidence type="ECO:0000313" key="6">
    <source>
        <dbReference type="Proteomes" id="UP000635983"/>
    </source>
</evidence>
<keyword evidence="3" id="KW-1133">Transmembrane helix</keyword>
<keyword evidence="3" id="KW-0472">Membrane</keyword>
<dbReference type="EMBL" id="BMPO01000004">
    <property type="protein sequence ID" value="GGJ94734.1"/>
    <property type="molecule type" value="Genomic_DNA"/>
</dbReference>
<dbReference type="SUPFAM" id="SSF56300">
    <property type="entry name" value="Metallo-dependent phosphatases"/>
    <property type="match status" value="1"/>
</dbReference>
<dbReference type="Pfam" id="PF00149">
    <property type="entry name" value="Metallophos"/>
    <property type="match status" value="1"/>
</dbReference>
<dbReference type="PANTHER" id="PTHR31302">
    <property type="entry name" value="TRANSMEMBRANE PROTEIN WITH METALLOPHOSPHOESTERASE DOMAIN-RELATED"/>
    <property type="match status" value="1"/>
</dbReference>
<dbReference type="PANTHER" id="PTHR31302:SF31">
    <property type="entry name" value="PHOSPHODIESTERASE YAEI"/>
    <property type="match status" value="1"/>
</dbReference>
<organism evidence="5 6">
    <name type="scientific">Pseudomonas matsuisoli</name>
    <dbReference type="NCBI Taxonomy" id="1515666"/>
    <lineage>
        <taxon>Bacteria</taxon>
        <taxon>Pseudomonadati</taxon>
        <taxon>Pseudomonadota</taxon>
        <taxon>Gammaproteobacteria</taxon>
        <taxon>Pseudomonadales</taxon>
        <taxon>Pseudomonadaceae</taxon>
        <taxon>Pseudomonas</taxon>
    </lineage>
</organism>
<sequence>MLRPDDLFHIYLTIAYLYVLWRFVVPLPISRSWRAVIAIALFAVSKYHLILIGLYGTMFSPEFPRPLVLLAGWLFCAFALLFIFTLLSDLVAGAVALLCRKSVAYFIGGKARLVIVLLALCLSGAGTYQAVQLPGVQRVELELPGLPQALDGLRVVQLTDLHISKAFQADWVGKVVERTNALNPDLILVTGDVIDGTVEARRHDVAPLADLHAPMGVIAIPGNH</sequence>
<feature type="transmembrane region" description="Helical" evidence="3">
    <location>
        <begin position="70"/>
        <end position="99"/>
    </location>
</feature>
<comment type="caution">
    <text evidence="5">The sequence shown here is derived from an EMBL/GenBank/DDBJ whole genome shotgun (WGS) entry which is preliminary data.</text>
</comment>
<evidence type="ECO:0000256" key="1">
    <source>
        <dbReference type="ARBA" id="ARBA00022723"/>
    </source>
</evidence>
<evidence type="ECO:0000259" key="4">
    <source>
        <dbReference type="Pfam" id="PF00149"/>
    </source>
</evidence>
<feature type="transmembrane region" description="Helical" evidence="3">
    <location>
        <begin position="111"/>
        <end position="131"/>
    </location>
</feature>
<keyword evidence="6" id="KW-1185">Reference proteome</keyword>